<evidence type="ECO:0000256" key="10">
    <source>
        <dbReference type="ARBA" id="ARBA00022989"/>
    </source>
</evidence>
<keyword evidence="5 18" id="KW-0479">Metal-binding</keyword>
<evidence type="ECO:0000256" key="18">
    <source>
        <dbReference type="PIRSR" id="PIRSR606539-3"/>
    </source>
</evidence>
<comment type="cofactor">
    <cofactor evidence="1 18">
        <name>Mg(2+)</name>
        <dbReference type="ChEBI" id="CHEBI:18420"/>
    </cofactor>
</comment>
<dbReference type="InterPro" id="IPR006539">
    <property type="entry name" value="P-type_ATPase_IV"/>
</dbReference>
<dbReference type="InterPro" id="IPR036412">
    <property type="entry name" value="HAD-like_sf"/>
</dbReference>
<evidence type="ECO:0000259" key="22">
    <source>
        <dbReference type="Pfam" id="PF16209"/>
    </source>
</evidence>
<dbReference type="Gene3D" id="2.70.150.10">
    <property type="entry name" value="Calcium-transporting ATPase, cytoplasmic transduction domain A"/>
    <property type="match status" value="1"/>
</dbReference>
<sequence length="1356" mass="151038">MAGKPSASNRDDLLLDLDDERPIYNDGQRPPINDDDLLRAYTADHDPSNPRPSISYDEFVGAGGGRSPPSSSGRQLPGGPGTIPGAGGGPYVSGSSQRVHSQSSGLGNYQRYADDLDDFPDEDGQSMYYQPGEGAAADGQMRGNARNRNSVLSMGGGLMGRAKSMLGMKPEYSEMDLPLTEGGGRANTDSSIPNTPKAPAKKFDVGKFKFGFGRGKPDPSTLGPRIIHLNNPPANSINKYVDNHISTAKYNVASFMPKFLFEQFSKFANLFFLFTAALQQIPNLSPTNKYTTIGPLILVLSVSAGKELVEDYRRKSSDKSLNNSKARVLRGSSFVDQKWINVAVGDIVRVESEEPFPADIVLLASSEPEGLCYIETANLDGETNLKIKQAITETCTMISSAELSRLGGRLRSEQPNSSLYTYEATLTIAAGGGEKELPLQPDQLLLRGATLRNTPWIYGVVVFTGHETKLMRNATATPIKRTAVERQLNMLVLLLIGILVALSVVSSIGDMIVRIKHGAELSYLGYPASSSGIDKLAQFWFDMSTYWVLYSALVPISLFVTIEVIKYWHAILINDDLDMYYDKMDTPAVCRTSSLVEELGMVEYIFSDKTGTLTCNQMEFKQCSIAGIQYSEDVPDDRRATTQDGIEIGIHDFARLAKNLESHESSQAIHHFLTLLATCHTVIPERTEEKGGAIKYQAASPDEGALVEGAVTMGYQFTARKPKAVQIVVAGQKYEYELLAVCEFNSTRKRMSAIFRCPDGKIRCYCKGADTVILERLGPNNPHIEATLQHLEEYASEGLRTLCLAMREIPDHEFQQWWQIFDKAQTTVSGNRADELDKAAELLERDFHLLGATAIEDRLQDGVPETIHTLQEAGIKVWILTGDRQETAINIGMSCKLISEDMTLLIVNEEDAAATRDNIQKKLEAIRTQADGSIAMDTLALVIDGKSLTYALEKDLEKDFLDLAVMCKAVICCRVSPLQKALVVKLVKRHLKAILLAIGDGANDVSMIQAAHIGVGISGMEGLQAARSADVAIGQFRYLRKLLLVHGAWSYQRISKAILYSFYKNITLYMTQFYYSFQNAFSGEVIYESWTLSFYNIFFTVFPPLAIGIFDQFISARLLDRYPQLYQLGQRNTFFKVHSFLSWVGNGFYHSLILYIVSEGIWLRDLPQGDGKLAGHWVWGTGLYTAVLATVLGKAALVTNIWTKYHVIAIPGSMVIWMVFISVYATVAPKLGFSTEYEGVVPRLFPSPVFWLQVLVLPVLCLSRDFAWKYAKRMYYPQTYHHIQEIQKYNIQDYRPRMEQFQKAIRKVRQVQRMRKQRGYAFSQADESQTRVLQAYDTTRERGRYGEMASSRPDGT</sequence>
<evidence type="ECO:0000256" key="7">
    <source>
        <dbReference type="ARBA" id="ARBA00022840"/>
    </source>
</evidence>
<feature type="binding site" evidence="17">
    <location>
        <position position="608"/>
    </location>
    <ligand>
        <name>ATP</name>
        <dbReference type="ChEBI" id="CHEBI:30616"/>
    </ligand>
</feature>
<dbReference type="FunFam" id="2.70.150.10:FF:000026">
    <property type="entry name" value="Phospholipid-transporting ATPase"/>
    <property type="match status" value="1"/>
</dbReference>
<dbReference type="PROSITE" id="PS00154">
    <property type="entry name" value="ATPASE_E1_E2"/>
    <property type="match status" value="1"/>
</dbReference>
<evidence type="ECO:0000313" key="25">
    <source>
        <dbReference type="Proteomes" id="UP000254866"/>
    </source>
</evidence>
<feature type="transmembrane region" description="Helical" evidence="19">
    <location>
        <begin position="1248"/>
        <end position="1267"/>
    </location>
</feature>
<feature type="binding site" evidence="17">
    <location>
        <position position="800"/>
    </location>
    <ligand>
        <name>ATP</name>
        <dbReference type="ChEBI" id="CHEBI:30616"/>
    </ligand>
</feature>
<dbReference type="SUPFAM" id="SSF81665">
    <property type="entry name" value="Calcium ATPase, transmembrane domain M"/>
    <property type="match status" value="1"/>
</dbReference>
<proteinExistence type="inferred from homology"/>
<evidence type="ECO:0000256" key="17">
    <source>
        <dbReference type="PIRSR" id="PIRSR606539-2"/>
    </source>
</evidence>
<feature type="binding site" evidence="17">
    <location>
        <position position="744"/>
    </location>
    <ligand>
        <name>ATP</name>
        <dbReference type="ChEBI" id="CHEBI:30616"/>
    </ligand>
</feature>
<dbReference type="OrthoDB" id="377733at2759"/>
<feature type="domain" description="P-type ATPase N-terminal" evidence="22">
    <location>
        <begin position="227"/>
        <end position="293"/>
    </location>
</feature>
<dbReference type="GeneID" id="43600397"/>
<feature type="transmembrane region" description="Helical" evidence="19">
    <location>
        <begin position="1140"/>
        <end position="1157"/>
    </location>
</feature>
<evidence type="ECO:0000256" key="16">
    <source>
        <dbReference type="PIRSR" id="PIRSR606539-1"/>
    </source>
</evidence>
<feature type="binding site" evidence="17">
    <location>
        <position position="881"/>
    </location>
    <ligand>
        <name>ATP</name>
        <dbReference type="ChEBI" id="CHEBI:30616"/>
    </ligand>
</feature>
<feature type="transmembrane region" description="Helical" evidence="19">
    <location>
        <begin position="488"/>
        <end position="508"/>
    </location>
</feature>
<feature type="compositionally biased region" description="Acidic residues" evidence="20">
    <location>
        <begin position="115"/>
        <end position="124"/>
    </location>
</feature>
<reference evidence="24 25" key="1">
    <citation type="journal article" date="2018" name="IMA Fungus">
        <title>IMA Genome-F 9: Draft genome sequence of Annulohypoxylon stygium, Aspergillus mulundensis, Berkeleyomyces basicola (syn. Thielaviopsis basicola), Ceratocystis smalleyi, two Cercospora beticola strains, Coleophoma cylindrospora, Fusarium fracticaudum, Phialophora cf. hyalina, and Morchella septimelata.</title>
        <authorList>
            <person name="Wingfield B.D."/>
            <person name="Bills G.F."/>
            <person name="Dong Y."/>
            <person name="Huang W."/>
            <person name="Nel W.J."/>
            <person name="Swalarsk-Parry B.S."/>
            <person name="Vaghefi N."/>
            <person name="Wilken P.M."/>
            <person name="An Z."/>
            <person name="de Beer Z.W."/>
            <person name="De Vos L."/>
            <person name="Chen L."/>
            <person name="Duong T.A."/>
            <person name="Gao Y."/>
            <person name="Hammerbacher A."/>
            <person name="Kikkert J.R."/>
            <person name="Li Y."/>
            <person name="Li H."/>
            <person name="Li K."/>
            <person name="Li Q."/>
            <person name="Liu X."/>
            <person name="Ma X."/>
            <person name="Naidoo K."/>
            <person name="Pethybridge S.J."/>
            <person name="Sun J."/>
            <person name="Steenkamp E.T."/>
            <person name="van der Nest M.A."/>
            <person name="van Wyk S."/>
            <person name="Wingfield M.J."/>
            <person name="Xiong C."/>
            <person name="Yue Q."/>
            <person name="Zhang X."/>
        </authorList>
    </citation>
    <scope>NUCLEOTIDE SEQUENCE [LARGE SCALE GENOMIC DNA]</scope>
    <source>
        <strain evidence="24 25">BP 5553</strain>
    </source>
</reference>
<dbReference type="InterPro" id="IPR008250">
    <property type="entry name" value="ATPase_P-typ_transduc_dom_A_sf"/>
</dbReference>
<evidence type="ECO:0000256" key="20">
    <source>
        <dbReference type="SAM" id="MobiDB-lite"/>
    </source>
</evidence>
<dbReference type="Pfam" id="PF00122">
    <property type="entry name" value="E1-E2_ATPase"/>
    <property type="match status" value="1"/>
</dbReference>
<comment type="catalytic activity">
    <reaction evidence="13 19">
        <text>ATP + H2O + phospholipidSide 1 = ADP + phosphate + phospholipidSide 2.</text>
        <dbReference type="EC" id="7.6.2.1"/>
    </reaction>
</comment>
<feature type="region of interest" description="Disordered" evidence="20">
    <location>
        <begin position="178"/>
        <end position="199"/>
    </location>
</feature>
<feature type="binding site" evidence="17">
    <location>
        <position position="882"/>
    </location>
    <ligand>
        <name>ATP</name>
        <dbReference type="ChEBI" id="CHEBI:30616"/>
    </ligand>
</feature>
<evidence type="ECO:0000256" key="12">
    <source>
        <dbReference type="ARBA" id="ARBA00023136"/>
    </source>
</evidence>
<dbReference type="InterPro" id="IPR059000">
    <property type="entry name" value="ATPase_P-type_domA"/>
</dbReference>
<dbReference type="Gene3D" id="3.40.1110.10">
    <property type="entry name" value="Calcium-transporting ATPase, cytoplasmic domain N"/>
    <property type="match status" value="1"/>
</dbReference>
<evidence type="ECO:0000256" key="9">
    <source>
        <dbReference type="ARBA" id="ARBA00022967"/>
    </source>
</evidence>
<feature type="binding site" evidence="17">
    <location>
        <position position="767"/>
    </location>
    <ligand>
        <name>ATP</name>
        <dbReference type="ChEBI" id="CHEBI:30616"/>
    </ligand>
</feature>
<evidence type="ECO:0000259" key="23">
    <source>
        <dbReference type="Pfam" id="PF16212"/>
    </source>
</evidence>
<dbReference type="InterPro" id="IPR032630">
    <property type="entry name" value="P_typ_ATPase_c"/>
</dbReference>
<dbReference type="PANTHER" id="PTHR24092:SF150">
    <property type="entry name" value="PHOSPHOLIPID-TRANSPORTING ATPASE"/>
    <property type="match status" value="1"/>
</dbReference>
<dbReference type="Pfam" id="PF16212">
    <property type="entry name" value="PhoLip_ATPase_C"/>
    <property type="match status" value="1"/>
</dbReference>
<dbReference type="SUPFAM" id="SSF81653">
    <property type="entry name" value="Calcium ATPase, transduction domain A"/>
    <property type="match status" value="1"/>
</dbReference>
<keyword evidence="11" id="KW-0333">Golgi apparatus</keyword>
<dbReference type="SUPFAM" id="SSF81660">
    <property type="entry name" value="Metal cation-transporting ATPase, ATP-binding domain N"/>
    <property type="match status" value="1"/>
</dbReference>
<name>A0A370TGW5_9HELO</name>
<dbReference type="Proteomes" id="UP000254866">
    <property type="component" value="Unassembled WGS sequence"/>
</dbReference>
<dbReference type="Pfam" id="PF13246">
    <property type="entry name" value="Cation_ATPase"/>
    <property type="match status" value="1"/>
</dbReference>
<dbReference type="Pfam" id="PF16209">
    <property type="entry name" value="PhoLip_ATPase_N"/>
    <property type="match status" value="1"/>
</dbReference>
<dbReference type="RefSeq" id="XP_031867402.1">
    <property type="nucleotide sequence ID" value="XM_032016171.1"/>
</dbReference>
<dbReference type="EC" id="7.6.2.1" evidence="19"/>
<dbReference type="GO" id="GO:0032456">
    <property type="term" value="P:endocytic recycling"/>
    <property type="evidence" value="ECO:0007669"/>
    <property type="project" value="TreeGrafter"/>
</dbReference>
<keyword evidence="9 19" id="KW-1278">Translocase</keyword>
<dbReference type="InterPro" id="IPR001757">
    <property type="entry name" value="P_typ_ATPase"/>
</dbReference>
<dbReference type="PRINTS" id="PR00119">
    <property type="entry name" value="CATATPASE"/>
</dbReference>
<evidence type="ECO:0000256" key="11">
    <source>
        <dbReference type="ARBA" id="ARBA00023034"/>
    </source>
</evidence>
<keyword evidence="25" id="KW-1185">Reference proteome</keyword>
<dbReference type="Gene3D" id="3.40.50.1000">
    <property type="entry name" value="HAD superfamily/HAD-like"/>
    <property type="match status" value="1"/>
</dbReference>
<dbReference type="GO" id="GO:0090556">
    <property type="term" value="F:phosphatidylserine floppase activity"/>
    <property type="evidence" value="ECO:0007669"/>
    <property type="project" value="RHEA"/>
</dbReference>
<feature type="binding site" evidence="17">
    <location>
        <position position="980"/>
    </location>
    <ligand>
        <name>ATP</name>
        <dbReference type="ChEBI" id="CHEBI:30616"/>
    </ligand>
</feature>
<dbReference type="GO" id="GO:0005802">
    <property type="term" value="C:trans-Golgi network"/>
    <property type="evidence" value="ECO:0007669"/>
    <property type="project" value="TreeGrafter"/>
</dbReference>
<feature type="binding site" evidence="18">
    <location>
        <position position="608"/>
    </location>
    <ligand>
        <name>Mg(2+)</name>
        <dbReference type="ChEBI" id="CHEBI:18420"/>
    </ligand>
</feature>
<feature type="binding site" evidence="17">
    <location>
        <position position="1003"/>
    </location>
    <ligand>
        <name>ATP</name>
        <dbReference type="ChEBI" id="CHEBI:30616"/>
    </ligand>
</feature>
<dbReference type="SFLD" id="SFLDG00002">
    <property type="entry name" value="C1.7:_P-type_atpase_like"/>
    <property type="match status" value="1"/>
</dbReference>
<dbReference type="FunFam" id="3.40.50.1000:FF:000010">
    <property type="entry name" value="Phospholipid-transporting ATPase"/>
    <property type="match status" value="1"/>
</dbReference>
<dbReference type="InterPro" id="IPR044492">
    <property type="entry name" value="P_typ_ATPase_HD_dom"/>
</dbReference>
<dbReference type="GO" id="GO:0005524">
    <property type="term" value="F:ATP binding"/>
    <property type="evidence" value="ECO:0007669"/>
    <property type="project" value="UniProtKB-UniRule"/>
</dbReference>
<evidence type="ECO:0000256" key="8">
    <source>
        <dbReference type="ARBA" id="ARBA00022842"/>
    </source>
</evidence>
<feature type="binding site" evidence="17">
    <location>
        <position position="609"/>
    </location>
    <ligand>
        <name>ATP</name>
        <dbReference type="ChEBI" id="CHEBI:30616"/>
    </ligand>
</feature>
<dbReference type="NCBIfam" id="TIGR01494">
    <property type="entry name" value="ATPase_P-type"/>
    <property type="match status" value="2"/>
</dbReference>
<dbReference type="SFLD" id="SFLDF00027">
    <property type="entry name" value="p-type_atpase"/>
    <property type="match status" value="1"/>
</dbReference>
<dbReference type="GO" id="GO:0016887">
    <property type="term" value="F:ATP hydrolysis activity"/>
    <property type="evidence" value="ECO:0007669"/>
    <property type="project" value="InterPro"/>
</dbReference>
<keyword evidence="8 18" id="KW-0460">Magnesium</keyword>
<dbReference type="GO" id="GO:0000287">
    <property type="term" value="F:magnesium ion binding"/>
    <property type="evidence" value="ECO:0007669"/>
    <property type="project" value="UniProtKB-UniRule"/>
</dbReference>
<dbReference type="PANTHER" id="PTHR24092">
    <property type="entry name" value="PROBABLE PHOSPHOLIPID-TRANSPORTING ATPASE"/>
    <property type="match status" value="1"/>
</dbReference>
<accession>A0A370TGW5</accession>
<comment type="subcellular location">
    <subcellularLocation>
        <location evidence="2">Golgi apparatus</location>
        <location evidence="2">trans-Golgi network membrane</location>
        <topology evidence="2">Multi-pass membrane protein</topology>
    </subcellularLocation>
    <subcellularLocation>
        <location evidence="19">Membrane</location>
        <topology evidence="19">Multi-pass membrane protein</topology>
    </subcellularLocation>
</comment>
<evidence type="ECO:0000256" key="15">
    <source>
        <dbReference type="ARBA" id="ARBA00051303"/>
    </source>
</evidence>
<organism evidence="24 25">
    <name type="scientific">Venustampulla echinocandica</name>
    <dbReference type="NCBI Taxonomy" id="2656787"/>
    <lineage>
        <taxon>Eukaryota</taxon>
        <taxon>Fungi</taxon>
        <taxon>Dikarya</taxon>
        <taxon>Ascomycota</taxon>
        <taxon>Pezizomycotina</taxon>
        <taxon>Leotiomycetes</taxon>
        <taxon>Helotiales</taxon>
        <taxon>Pleuroascaceae</taxon>
        <taxon>Venustampulla</taxon>
    </lineage>
</organism>
<feature type="binding site" evidence="17">
    <location>
        <position position="883"/>
    </location>
    <ligand>
        <name>ATP</name>
        <dbReference type="ChEBI" id="CHEBI:30616"/>
    </ligand>
</feature>
<feature type="region of interest" description="Disordered" evidence="20">
    <location>
        <begin position="1"/>
        <end position="153"/>
    </location>
</feature>
<comment type="catalytic activity">
    <reaction evidence="15">
        <text>a 1,2-diacyl-sn-glycero-3-phospho-L-serine(out) + ATP + H2O = a 1,2-diacyl-sn-glycero-3-phospho-L-serine(in) + ADP + phosphate + H(+)</text>
        <dbReference type="Rhea" id="RHEA:38567"/>
        <dbReference type="ChEBI" id="CHEBI:15377"/>
        <dbReference type="ChEBI" id="CHEBI:15378"/>
        <dbReference type="ChEBI" id="CHEBI:30616"/>
        <dbReference type="ChEBI" id="CHEBI:43474"/>
        <dbReference type="ChEBI" id="CHEBI:57262"/>
        <dbReference type="ChEBI" id="CHEBI:456216"/>
    </reaction>
    <physiologicalReaction direction="left-to-right" evidence="15">
        <dbReference type="Rhea" id="RHEA:38568"/>
    </physiologicalReaction>
</comment>
<comment type="similarity">
    <text evidence="3 19">Belongs to the cation transport ATPase (P-type) (TC 3.A.3) family. Type IV subfamily.</text>
</comment>
<feature type="active site" description="4-aspartylphosphate intermediate" evidence="16">
    <location>
        <position position="608"/>
    </location>
</feature>
<evidence type="ECO:0000256" key="14">
    <source>
        <dbReference type="ARBA" id="ARBA00049128"/>
    </source>
</evidence>
<feature type="compositionally biased region" description="Gly residues" evidence="20">
    <location>
        <begin position="76"/>
        <end position="91"/>
    </location>
</feature>
<dbReference type="GO" id="GO:0006892">
    <property type="term" value="P:post-Golgi vesicle-mediated transport"/>
    <property type="evidence" value="ECO:0007669"/>
    <property type="project" value="TreeGrafter"/>
</dbReference>
<feature type="transmembrane region" description="Helical" evidence="19">
    <location>
        <begin position="1097"/>
        <end position="1119"/>
    </location>
</feature>
<dbReference type="GO" id="GO:0005886">
    <property type="term" value="C:plasma membrane"/>
    <property type="evidence" value="ECO:0007669"/>
    <property type="project" value="TreeGrafter"/>
</dbReference>
<feature type="transmembrane region" description="Helical" evidence="19">
    <location>
        <begin position="546"/>
        <end position="565"/>
    </location>
</feature>
<feature type="transmembrane region" description="Helical" evidence="19">
    <location>
        <begin position="1177"/>
        <end position="1198"/>
    </location>
</feature>
<feature type="binding site" evidence="17">
    <location>
        <position position="974"/>
    </location>
    <ligand>
        <name>ATP</name>
        <dbReference type="ChEBI" id="CHEBI:30616"/>
    </ligand>
</feature>
<dbReference type="InterPro" id="IPR032631">
    <property type="entry name" value="P-type_ATPase_N"/>
</dbReference>
<dbReference type="STRING" id="2656787.A0A370TGW5"/>
<dbReference type="InterPro" id="IPR023214">
    <property type="entry name" value="HAD_sf"/>
</dbReference>
<evidence type="ECO:0000256" key="6">
    <source>
        <dbReference type="ARBA" id="ARBA00022741"/>
    </source>
</evidence>
<dbReference type="InterPro" id="IPR023298">
    <property type="entry name" value="ATPase_P-typ_TM_dom_sf"/>
</dbReference>
<comment type="caution">
    <text evidence="24">The sequence shown here is derived from an EMBL/GenBank/DDBJ whole genome shotgun (WGS) entry which is preliminary data.</text>
</comment>
<feature type="compositionally biased region" description="Low complexity" evidence="20">
    <location>
        <begin position="92"/>
        <end position="105"/>
    </location>
</feature>
<feature type="binding site" evidence="17">
    <location>
        <position position="703"/>
    </location>
    <ligand>
        <name>ATP</name>
        <dbReference type="ChEBI" id="CHEBI:30616"/>
    </ligand>
</feature>
<evidence type="ECO:0000256" key="3">
    <source>
        <dbReference type="ARBA" id="ARBA00008109"/>
    </source>
</evidence>
<keyword evidence="6 17" id="KW-0547">Nucleotide-binding</keyword>
<dbReference type="FunFam" id="3.40.1110.10:FF:000047">
    <property type="entry name" value="Phospholipid-transporting ATPase"/>
    <property type="match status" value="1"/>
</dbReference>
<feature type="binding site" evidence="18">
    <location>
        <position position="1000"/>
    </location>
    <ligand>
        <name>Mg(2+)</name>
        <dbReference type="ChEBI" id="CHEBI:18420"/>
    </ligand>
</feature>
<evidence type="ECO:0000313" key="24">
    <source>
        <dbReference type="EMBL" id="RDL34420.1"/>
    </source>
</evidence>
<evidence type="ECO:0000259" key="21">
    <source>
        <dbReference type="Pfam" id="PF00122"/>
    </source>
</evidence>
<evidence type="ECO:0000256" key="1">
    <source>
        <dbReference type="ARBA" id="ARBA00001946"/>
    </source>
</evidence>
<keyword evidence="12 19" id="KW-0472">Membrane</keyword>
<evidence type="ECO:0000256" key="2">
    <source>
        <dbReference type="ARBA" id="ARBA00004166"/>
    </source>
</evidence>
<dbReference type="InterPro" id="IPR018303">
    <property type="entry name" value="ATPase_P-typ_P_site"/>
</dbReference>
<dbReference type="CDD" id="cd02073">
    <property type="entry name" value="P-type_ATPase_APLT_Dnf-like"/>
    <property type="match status" value="1"/>
</dbReference>
<dbReference type="SFLD" id="SFLDS00003">
    <property type="entry name" value="Haloacid_Dehalogenase"/>
    <property type="match status" value="1"/>
</dbReference>
<evidence type="ECO:0000256" key="5">
    <source>
        <dbReference type="ARBA" id="ARBA00022723"/>
    </source>
</evidence>
<dbReference type="SUPFAM" id="SSF56784">
    <property type="entry name" value="HAD-like"/>
    <property type="match status" value="1"/>
</dbReference>
<comment type="catalytic activity">
    <reaction evidence="14">
        <text>a 1,2-diacyl-sn-glycero-3-phosphoethanolamine(out) + ATP + H2O = a 1,2-diacyl-sn-glycero-3-phosphoethanolamine(in) + ADP + phosphate + H(+)</text>
        <dbReference type="Rhea" id="RHEA:66132"/>
        <dbReference type="ChEBI" id="CHEBI:15377"/>
        <dbReference type="ChEBI" id="CHEBI:15378"/>
        <dbReference type="ChEBI" id="CHEBI:30616"/>
        <dbReference type="ChEBI" id="CHEBI:43474"/>
        <dbReference type="ChEBI" id="CHEBI:64612"/>
        <dbReference type="ChEBI" id="CHEBI:456216"/>
    </reaction>
    <physiologicalReaction direction="left-to-right" evidence="14">
        <dbReference type="Rhea" id="RHEA:66133"/>
    </physiologicalReaction>
</comment>
<protein>
    <recommendedName>
        <fullName evidence="19">Phospholipid-transporting ATPase</fullName>
        <ecNumber evidence="19">7.6.2.1</ecNumber>
    </recommendedName>
</protein>
<feature type="compositionally biased region" description="Basic and acidic residues" evidence="20">
    <location>
        <begin position="36"/>
        <end position="48"/>
    </location>
</feature>
<evidence type="ECO:0000256" key="19">
    <source>
        <dbReference type="RuleBase" id="RU362033"/>
    </source>
</evidence>
<dbReference type="NCBIfam" id="TIGR01652">
    <property type="entry name" value="ATPase-Plipid"/>
    <property type="match status" value="1"/>
</dbReference>
<keyword evidence="4 19" id="KW-0812">Transmembrane</keyword>
<keyword evidence="10 19" id="KW-1133">Transmembrane helix</keyword>
<feature type="binding site" evidence="18">
    <location>
        <position position="610"/>
    </location>
    <ligand>
        <name>Mg(2+)</name>
        <dbReference type="ChEBI" id="CHEBI:18420"/>
    </ligand>
</feature>
<gene>
    <name evidence="24" type="ORF">BP5553_07548</name>
</gene>
<feature type="binding site" evidence="17">
    <location>
        <position position="610"/>
    </location>
    <ligand>
        <name>ATP</name>
        <dbReference type="ChEBI" id="CHEBI:30616"/>
    </ligand>
</feature>
<dbReference type="InterPro" id="IPR023299">
    <property type="entry name" value="ATPase_P-typ_cyto_dom_N"/>
</dbReference>
<dbReference type="GO" id="GO:0045332">
    <property type="term" value="P:phospholipid translocation"/>
    <property type="evidence" value="ECO:0007669"/>
    <property type="project" value="TreeGrafter"/>
</dbReference>
<evidence type="ECO:0000256" key="4">
    <source>
        <dbReference type="ARBA" id="ARBA00022692"/>
    </source>
</evidence>
<feature type="binding site" evidence="17">
    <location>
        <position position="1004"/>
    </location>
    <ligand>
        <name>ATP</name>
        <dbReference type="ChEBI" id="CHEBI:30616"/>
    </ligand>
</feature>
<feature type="binding site" evidence="18">
    <location>
        <position position="1004"/>
    </location>
    <ligand>
        <name>Mg(2+)</name>
        <dbReference type="ChEBI" id="CHEBI:18420"/>
    </ligand>
</feature>
<evidence type="ECO:0000256" key="13">
    <source>
        <dbReference type="ARBA" id="ARBA00034036"/>
    </source>
</evidence>
<keyword evidence="7 17" id="KW-0067">ATP-binding</keyword>
<dbReference type="EMBL" id="NPIC01000007">
    <property type="protein sequence ID" value="RDL34420.1"/>
    <property type="molecule type" value="Genomic_DNA"/>
</dbReference>
<feature type="domain" description="P-type ATPase A" evidence="21">
    <location>
        <begin position="321"/>
        <end position="389"/>
    </location>
</feature>
<feature type="transmembrane region" description="Helical" evidence="19">
    <location>
        <begin position="1205"/>
        <end position="1228"/>
    </location>
</feature>
<feature type="domain" description="P-type ATPase C-terminal" evidence="23">
    <location>
        <begin position="1026"/>
        <end position="1278"/>
    </location>
</feature>